<keyword evidence="7" id="KW-1185">Reference proteome</keyword>
<reference evidence="7" key="2">
    <citation type="submission" date="2015-01" db="EMBL/GenBank/DDBJ databases">
        <title>Evolutionary Origins and Diversification of the Mycorrhizal Mutualists.</title>
        <authorList>
            <consortium name="DOE Joint Genome Institute"/>
            <consortium name="Mycorrhizal Genomics Consortium"/>
            <person name="Kohler A."/>
            <person name="Kuo A."/>
            <person name="Nagy L.G."/>
            <person name="Floudas D."/>
            <person name="Copeland A."/>
            <person name="Barry K.W."/>
            <person name="Cichocki N."/>
            <person name="Veneault-Fourrey C."/>
            <person name="LaButti K."/>
            <person name="Lindquist E.A."/>
            <person name="Lipzen A."/>
            <person name="Lundell T."/>
            <person name="Morin E."/>
            <person name="Murat C."/>
            <person name="Riley R."/>
            <person name="Ohm R."/>
            <person name="Sun H."/>
            <person name="Tunlid A."/>
            <person name="Henrissat B."/>
            <person name="Grigoriev I.V."/>
            <person name="Hibbett D.S."/>
            <person name="Martin F."/>
        </authorList>
    </citation>
    <scope>NUCLEOTIDE SEQUENCE [LARGE SCALE GENOMIC DNA]</scope>
    <source>
        <strain evidence="7">ATCC 200175</strain>
    </source>
</reference>
<reference evidence="6 7" key="1">
    <citation type="submission" date="2014-06" db="EMBL/GenBank/DDBJ databases">
        <authorList>
            <consortium name="DOE Joint Genome Institute"/>
            <person name="Kuo A."/>
            <person name="Kohler A."/>
            <person name="Nagy L.G."/>
            <person name="Floudas D."/>
            <person name="Copeland A."/>
            <person name="Barry K.W."/>
            <person name="Cichocki N."/>
            <person name="Veneault-Fourrey C."/>
            <person name="LaButti K."/>
            <person name="Lindquist E.A."/>
            <person name="Lipzen A."/>
            <person name="Lundell T."/>
            <person name="Morin E."/>
            <person name="Murat C."/>
            <person name="Sun H."/>
            <person name="Tunlid A."/>
            <person name="Henrissat B."/>
            <person name="Grigoriev I.V."/>
            <person name="Hibbett D.S."/>
            <person name="Martin F."/>
            <person name="Nordberg H.P."/>
            <person name="Cantor M.N."/>
            <person name="Hua S.X."/>
        </authorList>
    </citation>
    <scope>NUCLEOTIDE SEQUENCE [LARGE SCALE GENOMIC DNA]</scope>
    <source>
        <strain evidence="6 7">ATCC 200175</strain>
    </source>
</reference>
<organism evidence="6 7">
    <name type="scientific">Paxillus involutus ATCC 200175</name>
    <dbReference type="NCBI Taxonomy" id="664439"/>
    <lineage>
        <taxon>Eukaryota</taxon>
        <taxon>Fungi</taxon>
        <taxon>Dikarya</taxon>
        <taxon>Basidiomycota</taxon>
        <taxon>Agaricomycotina</taxon>
        <taxon>Agaricomycetes</taxon>
        <taxon>Agaricomycetidae</taxon>
        <taxon>Boletales</taxon>
        <taxon>Paxilineae</taxon>
        <taxon>Paxillaceae</taxon>
        <taxon>Paxillus</taxon>
    </lineage>
</organism>
<dbReference type="InterPro" id="IPR002110">
    <property type="entry name" value="Ankyrin_rpt"/>
</dbReference>
<evidence type="ECO:0000259" key="4">
    <source>
        <dbReference type="Pfam" id="PF22939"/>
    </source>
</evidence>
<dbReference type="InterPro" id="IPR027417">
    <property type="entry name" value="P-loop_NTPase"/>
</dbReference>
<keyword evidence="3" id="KW-0732">Signal</keyword>
<accession>A0A0C9TXX5</accession>
<feature type="domain" description="Nephrocystin 3-like N-terminal" evidence="5">
    <location>
        <begin position="245"/>
        <end position="405"/>
    </location>
</feature>
<evidence type="ECO:0000256" key="1">
    <source>
        <dbReference type="ARBA" id="ARBA00022737"/>
    </source>
</evidence>
<dbReference type="InterPro" id="IPR056884">
    <property type="entry name" value="NPHP3-like_N"/>
</dbReference>
<name>A0A0C9TXX5_PAXIN</name>
<dbReference type="InterPro" id="IPR054471">
    <property type="entry name" value="GPIID_WHD"/>
</dbReference>
<dbReference type="PROSITE" id="PS50297">
    <property type="entry name" value="ANK_REP_REGION"/>
    <property type="match status" value="1"/>
</dbReference>
<keyword evidence="2" id="KW-0040">ANK repeat</keyword>
<dbReference type="OrthoDB" id="3036502at2759"/>
<dbReference type="HOGENOM" id="CLU_005181_0_0_1"/>
<gene>
    <name evidence="6" type="ORF">PAXINDRAFT_171164</name>
</gene>
<keyword evidence="1" id="KW-0677">Repeat</keyword>
<evidence type="ECO:0000259" key="5">
    <source>
        <dbReference type="Pfam" id="PF24883"/>
    </source>
</evidence>
<dbReference type="Gene3D" id="1.25.40.20">
    <property type="entry name" value="Ankyrin repeat-containing domain"/>
    <property type="match status" value="3"/>
</dbReference>
<evidence type="ECO:0000313" key="7">
    <source>
        <dbReference type="Proteomes" id="UP000053647"/>
    </source>
</evidence>
<dbReference type="PANTHER" id="PTHR10039">
    <property type="entry name" value="AMELOGENIN"/>
    <property type="match status" value="1"/>
</dbReference>
<dbReference type="SUPFAM" id="SSF52540">
    <property type="entry name" value="P-loop containing nucleoside triphosphate hydrolases"/>
    <property type="match status" value="1"/>
</dbReference>
<evidence type="ECO:0008006" key="8">
    <source>
        <dbReference type="Google" id="ProtNLM"/>
    </source>
</evidence>
<feature type="repeat" description="ANK" evidence="2">
    <location>
        <begin position="991"/>
        <end position="1023"/>
    </location>
</feature>
<feature type="chain" id="PRO_5002204428" description="NACHT domain-containing protein" evidence="3">
    <location>
        <begin position="23"/>
        <end position="1258"/>
    </location>
</feature>
<feature type="repeat" description="ANK" evidence="2">
    <location>
        <begin position="886"/>
        <end position="913"/>
    </location>
</feature>
<proteinExistence type="predicted"/>
<evidence type="ECO:0000256" key="2">
    <source>
        <dbReference type="PROSITE-ProRule" id="PRU00023"/>
    </source>
</evidence>
<dbReference type="Gene3D" id="3.40.50.300">
    <property type="entry name" value="P-loop containing nucleotide triphosphate hydrolases"/>
    <property type="match status" value="1"/>
</dbReference>
<dbReference type="PROSITE" id="PS50088">
    <property type="entry name" value="ANK_REPEAT"/>
    <property type="match status" value="2"/>
</dbReference>
<sequence>MDGASSAATILQLIQVATQVSAALGQYVVSVKNAQSSCDKLIKHISIIISAAKSAKEILDTSQSSQSLGCDTLLAEWFADNGSPAQCMKEFDGLLGLLTTNSNGGMKWSTKLMWPLKERRIKAVISTFDQHSAYFQLFLSVVNSKSMKQLGETQEQVRDMVQGIAANASETRDDLKGLANGVQFVKASQDEVKAIATGLVHELELTKSEQLNATQTEQLQAVLRWFNAFDCTVKHEATLRQRQKQTCGWLFNVQQFLDWRSLLIEFVWLNGKPGAGKSVLAAAVIEELFKSLKSGETLAYFYCDFRNSRSSTAKEVVCSLVVQLLRNASGNWLSLFPELKERMDRGADPPAALDILSDLLIRASTLHERPMVVIDALDECSDLPDLLHTLIKLNDGRLRLFVTSRTELIIREKFASLPSLGLHDMSDAIQDDMSLRIKSELEATRILRILPVVVKDEILDLLLRKADGMFRWVHCQLDRLGHCRSAGDIRKVLDTLPIGLFETYERILTAIEEKEFDGAVASRALMWLVTALKPLTLFQLGEALIIELGRHTPNNDIALMRDVDILDICGSLVSFDEQSGYVSLSHFSVKEFLSSSPPITVGKPLNKYFVDPSVANRQLASLSIRCIIDNAHDATSCGSRRCRLVRYAVESGFLHIGHICEDDQSIIPLLLELQERVSMFPSNYVRIIPTRLSRINSMPAWRLTAIPDLALHIIIRFGPPWLLRQYLDQHPLKVIEPSNPLTYAAQFGDVYRATILLDKGLDVNKKGIFVCSYEPIACVLPLTAAAMACGNEHKDSLITLFLERGSNIPSDTLHAVLRNIDGAMDNISIVRRLMHHGADPNALESGDSALHASLSAYCFGHPNCNCTTIVPMLVDAGCKPEALNHDRISGLHLAAENGHVQAIRFLIDSGATLPGDIIHYAARAPTSSRRTVINLLLSAGADSNAVTPESGDSALHTLLQHRCLSSQYWACSEVAEILIAAGCKVDGANLSGQTPMDLAIVGRHLPSLQVLMDTGAQLPADSIHSAACSQDPEMLRFILHCGADARFLTDHGDSALHVLFSRSCWGGTYCNCGELARILMEAGCSCEAVNDAGESPLHLAIRNHPDLSALHVFADFIGGAPSPLLDIIHALAIARVPYFKADRCKNTHYLQHNGGSHSLSPTCDTAIHVLLKLRRCVSLECGCAEILRILVEGGCPTQSLNHVRESPLLLAVQNDHSLPVVEFLVGNQALVSDEIIHAACRRGSPRAPIVKLLMQHGV</sequence>
<dbReference type="PANTHER" id="PTHR10039:SF16">
    <property type="entry name" value="GPI INOSITOL-DEACYLASE"/>
    <property type="match status" value="1"/>
</dbReference>
<dbReference type="InterPro" id="IPR036770">
    <property type="entry name" value="Ankyrin_rpt-contain_sf"/>
</dbReference>
<feature type="domain" description="GPI inositol-deacylase winged helix" evidence="4">
    <location>
        <begin position="519"/>
        <end position="595"/>
    </location>
</feature>
<feature type="non-terminal residue" evidence="6">
    <location>
        <position position="1258"/>
    </location>
</feature>
<dbReference type="Pfam" id="PF12796">
    <property type="entry name" value="Ank_2"/>
    <property type="match status" value="2"/>
</dbReference>
<feature type="signal peptide" evidence="3">
    <location>
        <begin position="1"/>
        <end position="22"/>
    </location>
</feature>
<dbReference type="Proteomes" id="UP000053647">
    <property type="component" value="Unassembled WGS sequence"/>
</dbReference>
<evidence type="ECO:0000256" key="3">
    <source>
        <dbReference type="SAM" id="SignalP"/>
    </source>
</evidence>
<dbReference type="SMART" id="SM00248">
    <property type="entry name" value="ANK"/>
    <property type="match status" value="10"/>
</dbReference>
<dbReference type="Pfam" id="PF24883">
    <property type="entry name" value="NPHP3_N"/>
    <property type="match status" value="1"/>
</dbReference>
<dbReference type="AlphaFoldDB" id="A0A0C9TXX5"/>
<dbReference type="SUPFAM" id="SSF48403">
    <property type="entry name" value="Ankyrin repeat"/>
    <property type="match status" value="2"/>
</dbReference>
<protein>
    <recommendedName>
        <fullName evidence="8">NACHT domain-containing protein</fullName>
    </recommendedName>
</protein>
<evidence type="ECO:0000313" key="6">
    <source>
        <dbReference type="EMBL" id="KIJ12472.1"/>
    </source>
</evidence>
<dbReference type="EMBL" id="KN819363">
    <property type="protein sequence ID" value="KIJ12472.1"/>
    <property type="molecule type" value="Genomic_DNA"/>
</dbReference>
<dbReference type="Pfam" id="PF22939">
    <property type="entry name" value="WHD_GPIID"/>
    <property type="match status" value="1"/>
</dbReference>